<comment type="caution">
    <text evidence="1">The sequence shown here is derived from an EMBL/GenBank/DDBJ whole genome shotgun (WGS) entry which is preliminary data.</text>
</comment>
<evidence type="ECO:0000313" key="1">
    <source>
        <dbReference type="EMBL" id="NBN77089.1"/>
    </source>
</evidence>
<dbReference type="InterPro" id="IPR038268">
    <property type="entry name" value="RHH_sf"/>
</dbReference>
<keyword evidence="2" id="KW-1185">Reference proteome</keyword>
<gene>
    <name evidence="1" type="ORF">GWI72_02275</name>
</gene>
<reference evidence="2" key="1">
    <citation type="submission" date="2020-01" db="EMBL/GenBank/DDBJ databases">
        <authorList>
            <person name="Fang Y."/>
            <person name="Sun R."/>
            <person name="Nie L."/>
            <person name="He J."/>
            <person name="Hao L."/>
            <person name="Wang L."/>
            <person name="Su S."/>
            <person name="Lv E."/>
            <person name="Zhang Z."/>
            <person name="Xie R."/>
            <person name="Liu H."/>
        </authorList>
    </citation>
    <scope>NUCLEOTIDE SEQUENCE [LARGE SCALE GENOMIC DNA]</scope>
    <source>
        <strain evidence="2">XCT-53</strain>
    </source>
</reference>
<protein>
    <submittedName>
        <fullName evidence="1">Uncharacterized protein</fullName>
    </submittedName>
</protein>
<organism evidence="1 2">
    <name type="scientific">Pannonibacter tanglangensis</name>
    <dbReference type="NCBI Taxonomy" id="2750084"/>
    <lineage>
        <taxon>Bacteria</taxon>
        <taxon>Pseudomonadati</taxon>
        <taxon>Pseudomonadota</taxon>
        <taxon>Alphaproteobacteria</taxon>
        <taxon>Hyphomicrobiales</taxon>
        <taxon>Stappiaceae</taxon>
        <taxon>Pannonibacter</taxon>
    </lineage>
</organism>
<evidence type="ECO:0000313" key="2">
    <source>
        <dbReference type="Proteomes" id="UP000586722"/>
    </source>
</evidence>
<proteinExistence type="predicted"/>
<dbReference type="Proteomes" id="UP000586722">
    <property type="component" value="Unassembled WGS sequence"/>
</dbReference>
<dbReference type="InterPro" id="IPR027373">
    <property type="entry name" value="RHH_dom"/>
</dbReference>
<dbReference type="RefSeq" id="WP_161675372.1">
    <property type="nucleotide sequence ID" value="NZ_JAABLP010000002.1"/>
</dbReference>
<sequence>MCKLFISAEPQLWESTTRSLRIDGMVTSVRLETFFWSVLEDIAGRDGMNVVQLITRLHHESIDAGHDLGNFTSFLRVCCGRYLALQLSGHVPVDRRIPISSLPPEAVFKREKGRLPHDERGLREH</sequence>
<dbReference type="AlphaFoldDB" id="A0A7X5F072"/>
<dbReference type="Pfam" id="PF13467">
    <property type="entry name" value="RHH_4"/>
    <property type="match status" value="1"/>
</dbReference>
<dbReference type="EMBL" id="JAABLQ010000001">
    <property type="protein sequence ID" value="NBN77089.1"/>
    <property type="molecule type" value="Genomic_DNA"/>
</dbReference>
<dbReference type="Gene3D" id="1.10.3990.20">
    <property type="entry name" value="protein bp1543"/>
    <property type="match status" value="1"/>
</dbReference>
<name>A0A7X5F072_9HYPH</name>
<accession>A0A7X5F072</accession>